<reference evidence="5 6" key="1">
    <citation type="submission" date="2021-01" db="EMBL/GenBank/DDBJ databases">
        <title>Whole genome shotgun sequence of Catellatospora coxensis NBRC 107359.</title>
        <authorList>
            <person name="Komaki H."/>
            <person name="Tamura T."/>
        </authorList>
    </citation>
    <scope>NUCLEOTIDE SEQUENCE [LARGE SCALE GENOMIC DNA]</scope>
    <source>
        <strain evidence="5 6">NBRC 107359</strain>
    </source>
</reference>
<evidence type="ECO:0000313" key="6">
    <source>
        <dbReference type="Proteomes" id="UP000630887"/>
    </source>
</evidence>
<comment type="similarity">
    <text evidence="1">Belongs to the bacterial solute-binding protein 1 family.</text>
</comment>
<dbReference type="GO" id="GO:0015768">
    <property type="term" value="P:maltose transport"/>
    <property type="evidence" value="ECO:0007669"/>
    <property type="project" value="TreeGrafter"/>
</dbReference>
<dbReference type="EMBL" id="BONI01000034">
    <property type="protein sequence ID" value="GIG07432.1"/>
    <property type="molecule type" value="Genomic_DNA"/>
</dbReference>
<evidence type="ECO:0000256" key="4">
    <source>
        <dbReference type="SAM" id="SignalP"/>
    </source>
</evidence>
<evidence type="ECO:0000256" key="2">
    <source>
        <dbReference type="ARBA" id="ARBA00022448"/>
    </source>
</evidence>
<dbReference type="PROSITE" id="PS51257">
    <property type="entry name" value="PROKAR_LIPOPROTEIN"/>
    <property type="match status" value="1"/>
</dbReference>
<dbReference type="GO" id="GO:0042956">
    <property type="term" value="P:maltodextrin transmembrane transport"/>
    <property type="evidence" value="ECO:0007669"/>
    <property type="project" value="TreeGrafter"/>
</dbReference>
<dbReference type="GO" id="GO:0055052">
    <property type="term" value="C:ATP-binding cassette (ABC) transporter complex, substrate-binding subunit-containing"/>
    <property type="evidence" value="ECO:0007669"/>
    <property type="project" value="TreeGrafter"/>
</dbReference>
<keyword evidence="6" id="KW-1185">Reference proteome</keyword>
<dbReference type="InterPro" id="IPR006059">
    <property type="entry name" value="SBP"/>
</dbReference>
<evidence type="ECO:0008006" key="7">
    <source>
        <dbReference type="Google" id="ProtNLM"/>
    </source>
</evidence>
<dbReference type="PANTHER" id="PTHR30061">
    <property type="entry name" value="MALTOSE-BINDING PERIPLASMIC PROTEIN"/>
    <property type="match status" value="1"/>
</dbReference>
<protein>
    <recommendedName>
        <fullName evidence="7">Carbohydrate ABC transporter substrate-binding protein (CUT1 family)</fullName>
    </recommendedName>
</protein>
<dbReference type="SUPFAM" id="SSF53850">
    <property type="entry name" value="Periplasmic binding protein-like II"/>
    <property type="match status" value="1"/>
</dbReference>
<evidence type="ECO:0000313" key="5">
    <source>
        <dbReference type="EMBL" id="GIG07432.1"/>
    </source>
</evidence>
<feature type="chain" id="PRO_5035314712" description="Carbohydrate ABC transporter substrate-binding protein (CUT1 family)" evidence="4">
    <location>
        <begin position="19"/>
        <end position="406"/>
    </location>
</feature>
<comment type="caution">
    <text evidence="5">The sequence shown here is derived from an EMBL/GenBank/DDBJ whole genome shotgun (WGS) entry which is preliminary data.</text>
</comment>
<dbReference type="AlphaFoldDB" id="A0A8J3KW27"/>
<evidence type="ECO:0000256" key="1">
    <source>
        <dbReference type="ARBA" id="ARBA00008520"/>
    </source>
</evidence>
<name>A0A8J3KW27_9ACTN</name>
<feature type="signal peptide" evidence="4">
    <location>
        <begin position="1"/>
        <end position="18"/>
    </location>
</feature>
<sequence>MVRAGLRALAVVCLLALAACGPPPGPVPQRTGPADLQILIGSSGAAETKAVTDAAAAWAAASGNAVTVIPAQDLDQQLGQAFAGSSPPDVFYVDAARFADFASVGALEPYADALAAAGDFYPTLRQAFTYQGRFYCAPKDFATLALQINEDLWARAGLSAADVPRDWAQLTAVAERIAARGITPLALGDTVERIGAFLVQAGGWLISPDGTKATADSPQNAAALTYVQRLLRAGLARYPSALDTGWAGEAFGRGLAAMTIEGNWIKGALAGDYPDVRYTVHALPAGPAGEGTLSFTTCWGISARTPYRSQAVAFVQAMTAVDQQLAFASAYGVMPSVVTARDRYLQAFPADRAFLDGAGHAQGPVNAPKMGNVLSDFDTQLQRLAVADPQAILRRLQRNMTAALRG</sequence>
<dbReference type="Pfam" id="PF01547">
    <property type="entry name" value="SBP_bac_1"/>
    <property type="match status" value="1"/>
</dbReference>
<keyword evidence="2" id="KW-0813">Transport</keyword>
<dbReference type="GO" id="GO:1901982">
    <property type="term" value="F:maltose binding"/>
    <property type="evidence" value="ECO:0007669"/>
    <property type="project" value="TreeGrafter"/>
</dbReference>
<proteinExistence type="inferred from homology"/>
<accession>A0A8J3KW27</accession>
<organism evidence="5 6">
    <name type="scientific">Catellatospora coxensis</name>
    <dbReference type="NCBI Taxonomy" id="310354"/>
    <lineage>
        <taxon>Bacteria</taxon>
        <taxon>Bacillati</taxon>
        <taxon>Actinomycetota</taxon>
        <taxon>Actinomycetes</taxon>
        <taxon>Micromonosporales</taxon>
        <taxon>Micromonosporaceae</taxon>
        <taxon>Catellatospora</taxon>
    </lineage>
</organism>
<dbReference type="Gene3D" id="3.40.190.10">
    <property type="entry name" value="Periplasmic binding protein-like II"/>
    <property type="match status" value="1"/>
</dbReference>
<dbReference type="RefSeq" id="WP_203693773.1">
    <property type="nucleotide sequence ID" value="NZ_BONI01000034.1"/>
</dbReference>
<dbReference type="PANTHER" id="PTHR30061:SF50">
    <property type="entry name" value="MALTOSE_MALTODEXTRIN-BINDING PERIPLASMIC PROTEIN"/>
    <property type="match status" value="1"/>
</dbReference>
<gene>
    <name evidence="5" type="ORF">Cco03nite_41320</name>
</gene>
<keyword evidence="3 4" id="KW-0732">Signal</keyword>
<evidence type="ECO:0000256" key="3">
    <source>
        <dbReference type="ARBA" id="ARBA00022729"/>
    </source>
</evidence>
<dbReference type="Proteomes" id="UP000630887">
    <property type="component" value="Unassembled WGS sequence"/>
</dbReference>